<dbReference type="Gene3D" id="3.40.50.300">
    <property type="entry name" value="P-loop containing nucleotide triphosphate hydrolases"/>
    <property type="match status" value="1"/>
</dbReference>
<name>A0ABR0M5H5_9PEZI</name>
<dbReference type="PANTHER" id="PTHR13748">
    <property type="entry name" value="COBW-RELATED"/>
    <property type="match status" value="1"/>
</dbReference>
<organism evidence="3 4">
    <name type="scientific">Cryomyces antarcticus</name>
    <dbReference type="NCBI Taxonomy" id="329879"/>
    <lineage>
        <taxon>Eukaryota</taxon>
        <taxon>Fungi</taxon>
        <taxon>Dikarya</taxon>
        <taxon>Ascomycota</taxon>
        <taxon>Pezizomycotina</taxon>
        <taxon>Dothideomycetes</taxon>
        <taxon>Dothideomycetes incertae sedis</taxon>
        <taxon>Cryomyces</taxon>
    </lineage>
</organism>
<dbReference type="EMBL" id="JAVRRA010000963">
    <property type="protein sequence ID" value="KAK5282684.1"/>
    <property type="molecule type" value="Genomic_DNA"/>
</dbReference>
<dbReference type="InterPro" id="IPR003495">
    <property type="entry name" value="CobW/HypB/UreG_nucleotide-bd"/>
</dbReference>
<dbReference type="InterPro" id="IPR027417">
    <property type="entry name" value="P-loop_NTPase"/>
</dbReference>
<gene>
    <name evidence="3" type="ORF">LTR16_005728</name>
</gene>
<feature type="compositionally biased region" description="Polar residues" evidence="1">
    <location>
        <begin position="270"/>
        <end position="289"/>
    </location>
</feature>
<accession>A0ABR0M5H5</accession>
<evidence type="ECO:0000313" key="4">
    <source>
        <dbReference type="Proteomes" id="UP001357485"/>
    </source>
</evidence>
<protein>
    <recommendedName>
        <fullName evidence="2">CobW/HypB/UreG nucleotide-binding domain-containing protein</fullName>
    </recommendedName>
</protein>
<dbReference type="CDD" id="cd03112">
    <property type="entry name" value="CobW-like"/>
    <property type="match status" value="1"/>
</dbReference>
<sequence>MLDRPRIPILIITGFVGSGKTTLILKLLGELQRENPDYRMALIKNEIGDVNVDSQLAASAYMQGEVELFGACICCTNVGQVGDALATLDRERSPDRIIIETSGSAEPIKLLVEVNRLARETGRYEPDGVVSVIDVQNWEGYAHTSFTAKLQARQTDLIVLNKWEEAGERREDEVRDQLGAMDVDTPYVRSDHGWVRKDLLFGIDTKLAKDWITNGEIHRHNHSSEMECLSVTLAASHRTQGVDLRKLEAFLQKAPKDEIYRIKAVMYTSSTPNNSDGSNAKASDQSGQQLRLVREA</sequence>
<dbReference type="Proteomes" id="UP001357485">
    <property type="component" value="Unassembled WGS sequence"/>
</dbReference>
<evidence type="ECO:0000313" key="3">
    <source>
        <dbReference type="EMBL" id="KAK5282684.1"/>
    </source>
</evidence>
<feature type="domain" description="CobW/HypB/UreG nucleotide-binding" evidence="2">
    <location>
        <begin position="8"/>
        <end position="182"/>
    </location>
</feature>
<evidence type="ECO:0000256" key="1">
    <source>
        <dbReference type="SAM" id="MobiDB-lite"/>
    </source>
</evidence>
<reference evidence="3 4" key="1">
    <citation type="submission" date="2023-08" db="EMBL/GenBank/DDBJ databases">
        <title>Black Yeasts Isolated from many extreme environments.</title>
        <authorList>
            <person name="Coleine C."/>
            <person name="Stajich J.E."/>
            <person name="Selbmann L."/>
        </authorList>
    </citation>
    <scope>NUCLEOTIDE SEQUENCE [LARGE SCALE GENOMIC DNA]</scope>
    <source>
        <strain evidence="3 4">CCFEE 536</strain>
    </source>
</reference>
<keyword evidence="4" id="KW-1185">Reference proteome</keyword>
<dbReference type="InterPro" id="IPR051316">
    <property type="entry name" value="Zinc-reg_GTPase_activator"/>
</dbReference>
<proteinExistence type="predicted"/>
<comment type="caution">
    <text evidence="3">The sequence shown here is derived from an EMBL/GenBank/DDBJ whole genome shotgun (WGS) entry which is preliminary data.</text>
</comment>
<dbReference type="Pfam" id="PF02492">
    <property type="entry name" value="cobW"/>
    <property type="match status" value="1"/>
</dbReference>
<feature type="region of interest" description="Disordered" evidence="1">
    <location>
        <begin position="270"/>
        <end position="296"/>
    </location>
</feature>
<dbReference type="SUPFAM" id="SSF52540">
    <property type="entry name" value="P-loop containing nucleoside triphosphate hydrolases"/>
    <property type="match status" value="1"/>
</dbReference>
<evidence type="ECO:0000259" key="2">
    <source>
        <dbReference type="Pfam" id="PF02492"/>
    </source>
</evidence>
<dbReference type="PANTHER" id="PTHR13748:SF62">
    <property type="entry name" value="COBW DOMAIN-CONTAINING PROTEIN"/>
    <property type="match status" value="1"/>
</dbReference>